<dbReference type="RefSeq" id="XP_003060933.1">
    <property type="nucleotide sequence ID" value="XM_003060887.1"/>
</dbReference>
<feature type="compositionally biased region" description="Basic and acidic residues" evidence="1">
    <location>
        <begin position="523"/>
        <end position="535"/>
    </location>
</feature>
<evidence type="ECO:0000256" key="1">
    <source>
        <dbReference type="SAM" id="MobiDB-lite"/>
    </source>
</evidence>
<accession>C1MZC4</accession>
<dbReference type="Pfam" id="PF03171">
    <property type="entry name" value="2OG-FeII_Oxy"/>
    <property type="match status" value="1"/>
</dbReference>
<dbReference type="Gene3D" id="2.60.120.330">
    <property type="entry name" value="B-lactam Antibiotic, Isopenicillin N Synthase, Chain"/>
    <property type="match status" value="1"/>
</dbReference>
<evidence type="ECO:0000313" key="4">
    <source>
        <dbReference type="Proteomes" id="UP000001876"/>
    </source>
</evidence>
<organism evidence="4">
    <name type="scientific">Micromonas pusilla (strain CCMP1545)</name>
    <name type="common">Picoplanktonic green alga</name>
    <dbReference type="NCBI Taxonomy" id="564608"/>
    <lineage>
        <taxon>Eukaryota</taxon>
        <taxon>Viridiplantae</taxon>
        <taxon>Chlorophyta</taxon>
        <taxon>Mamiellophyceae</taxon>
        <taxon>Mamiellales</taxon>
        <taxon>Mamiellaceae</taxon>
        <taxon>Micromonas</taxon>
    </lineage>
</organism>
<reference evidence="3 4" key="1">
    <citation type="journal article" date="2009" name="Science">
        <title>Green evolution and dynamic adaptations revealed by genomes of the marine picoeukaryotes Micromonas.</title>
        <authorList>
            <person name="Worden A.Z."/>
            <person name="Lee J.H."/>
            <person name="Mock T."/>
            <person name="Rouze P."/>
            <person name="Simmons M.P."/>
            <person name="Aerts A.L."/>
            <person name="Allen A.E."/>
            <person name="Cuvelier M.L."/>
            <person name="Derelle E."/>
            <person name="Everett M.V."/>
            <person name="Foulon E."/>
            <person name="Grimwood J."/>
            <person name="Gundlach H."/>
            <person name="Henrissat B."/>
            <person name="Napoli C."/>
            <person name="McDonald S.M."/>
            <person name="Parker M.S."/>
            <person name="Rombauts S."/>
            <person name="Salamov A."/>
            <person name="Von Dassow P."/>
            <person name="Badger J.H."/>
            <person name="Coutinho P.M."/>
            <person name="Demir E."/>
            <person name="Dubchak I."/>
            <person name="Gentemann C."/>
            <person name="Eikrem W."/>
            <person name="Gready J.E."/>
            <person name="John U."/>
            <person name="Lanier W."/>
            <person name="Lindquist E.A."/>
            <person name="Lucas S."/>
            <person name="Mayer K.F."/>
            <person name="Moreau H."/>
            <person name="Not F."/>
            <person name="Otillar R."/>
            <person name="Panaud O."/>
            <person name="Pangilinan J."/>
            <person name="Paulsen I."/>
            <person name="Piegu B."/>
            <person name="Poliakov A."/>
            <person name="Robbens S."/>
            <person name="Schmutz J."/>
            <person name="Toulza E."/>
            <person name="Wyss T."/>
            <person name="Zelensky A."/>
            <person name="Zhou K."/>
            <person name="Armbrust E.V."/>
            <person name="Bhattacharya D."/>
            <person name="Goodenough U.W."/>
            <person name="Van de Peer Y."/>
            <person name="Grigoriev I.V."/>
        </authorList>
    </citation>
    <scope>NUCLEOTIDE SEQUENCE [LARGE SCALE GENOMIC DNA]</scope>
    <source>
        <strain evidence="3 4">CCMP1545</strain>
    </source>
</reference>
<feature type="region of interest" description="Disordered" evidence="1">
    <location>
        <begin position="1"/>
        <end position="26"/>
    </location>
</feature>
<evidence type="ECO:0000259" key="2">
    <source>
        <dbReference type="PROSITE" id="PS51471"/>
    </source>
</evidence>
<sequence>MDASERRDAALARPPDPTSRVPLLSPTSLGWDPERLAAHLHHHSFAIAQAPSSLASDATTDARDAARAFFARDAASKRATSRGGGSSEGYSAAEGGTHECFEVRASTSEVPSFRRLYDALEAIARACVADLETHLGIPRGSDDGLAALLDRRAAGGGDETAGDDDDDASLTAMRVLHYRRRDALTEADASSLAASGLGDHTDSSILTVAPRSSLRAGLEVAPYAPRGGGGENGSASAGWIDVEARMTDDDVIVFAGDALAAATWNYFPAALHRPRVERTREEAAAAPRVSCPFFLRPRADAALDAKALASPALASRVAGIASGATTACLAIDLERNADDVRRSWPWRSERGFYGGVVFAEEEVVVDVVDGGKVVGSVRVPNGVSPEEFIEQSRRFASGMRIGVDGVGTGGGDADAADAEEGGDGGFWTRAKRATAAGTDRKRLHHLPWSADEYVKCVALNAPAAFTADEGSDRGWRELVDHDVVTLTDMSADAAAAAAAAAAASVFDDSDDDDDDKEEEDEAGREKSGELHEIIRVDPPASATASSSAITFDDDASDRARWLCVVEGSVLCATCDSSAAAADASSVDWPTFAAMDSSRVARARPGDAVFVPGGHLLALVAEGDAVATVARRTTTALGSSASARDAARSAALRAHARTCAREERRAAMLTCGVSLERWEKYAEAVELLWACN</sequence>
<keyword evidence="4" id="KW-1185">Reference proteome</keyword>
<dbReference type="EMBL" id="GG663743">
    <property type="protein sequence ID" value="EEH54583.1"/>
    <property type="molecule type" value="Genomic_DNA"/>
</dbReference>
<dbReference type="PROSITE" id="PS51471">
    <property type="entry name" value="FE2OG_OXY"/>
    <property type="match status" value="1"/>
</dbReference>
<name>C1MZC4_MICPC</name>
<feature type="compositionally biased region" description="Low complexity" evidence="1">
    <location>
        <begin position="537"/>
        <end position="548"/>
    </location>
</feature>
<dbReference type="InterPro" id="IPR027443">
    <property type="entry name" value="IPNS-like_sf"/>
</dbReference>
<dbReference type="OrthoDB" id="288590at2759"/>
<dbReference type="PANTHER" id="PTHR47990">
    <property type="entry name" value="2-OXOGLUTARATE (2OG) AND FE(II)-DEPENDENT OXYGENASE SUPERFAMILY PROTEIN-RELATED"/>
    <property type="match status" value="1"/>
</dbReference>
<feature type="domain" description="Fe2OG dioxygenase" evidence="2">
    <location>
        <begin position="169"/>
        <end position="297"/>
    </location>
</feature>
<proteinExistence type="predicted"/>
<dbReference type="SUPFAM" id="SSF51197">
    <property type="entry name" value="Clavaminate synthase-like"/>
    <property type="match status" value="1"/>
</dbReference>
<feature type="region of interest" description="Disordered" evidence="1">
    <location>
        <begin position="504"/>
        <end position="548"/>
    </location>
</feature>
<dbReference type="Proteomes" id="UP000001876">
    <property type="component" value="Unassembled WGS sequence"/>
</dbReference>
<dbReference type="AlphaFoldDB" id="C1MZC4"/>
<protein>
    <submittedName>
        <fullName evidence="3">Predicted protein</fullName>
    </submittedName>
</protein>
<evidence type="ECO:0000313" key="3">
    <source>
        <dbReference type="EMBL" id="EEH54583.1"/>
    </source>
</evidence>
<dbReference type="InterPro" id="IPR050231">
    <property type="entry name" value="Iron_ascorbate_oxido_reductase"/>
</dbReference>
<dbReference type="InterPro" id="IPR044861">
    <property type="entry name" value="IPNS-like_FE2OG_OXY"/>
</dbReference>
<gene>
    <name evidence="3" type="ORF">MICPUCDRAFT_41280</name>
</gene>
<feature type="compositionally biased region" description="Acidic residues" evidence="1">
    <location>
        <begin position="507"/>
        <end position="522"/>
    </location>
</feature>
<feature type="compositionally biased region" description="Basic and acidic residues" evidence="1">
    <location>
        <begin position="1"/>
        <end position="10"/>
    </location>
</feature>
<dbReference type="KEGG" id="mpp:MICPUCDRAFT_41280"/>
<dbReference type="GeneID" id="9686630"/>
<dbReference type="InterPro" id="IPR005123">
    <property type="entry name" value="Oxoglu/Fe-dep_dioxygenase_dom"/>
</dbReference>